<dbReference type="GO" id="GO:0006508">
    <property type="term" value="P:proteolysis"/>
    <property type="evidence" value="ECO:0007669"/>
    <property type="project" value="UniProtKB-KW"/>
</dbReference>
<feature type="transmembrane region" description="Helical" evidence="1">
    <location>
        <begin position="125"/>
        <end position="150"/>
    </location>
</feature>
<evidence type="ECO:0000313" key="2">
    <source>
        <dbReference type="EMBL" id="MBB6144124.1"/>
    </source>
</evidence>
<keyword evidence="2" id="KW-0645">Protease</keyword>
<feature type="transmembrane region" description="Helical" evidence="1">
    <location>
        <begin position="92"/>
        <end position="113"/>
    </location>
</feature>
<evidence type="ECO:0000256" key="1">
    <source>
        <dbReference type="SAM" id="Phobius"/>
    </source>
</evidence>
<dbReference type="Proteomes" id="UP000538666">
    <property type="component" value="Unassembled WGS sequence"/>
</dbReference>
<dbReference type="RefSeq" id="WP_050059204.1">
    <property type="nucleotide sequence ID" value="NZ_JACHEK010000004.1"/>
</dbReference>
<reference evidence="2 3" key="1">
    <citation type="submission" date="2020-08" db="EMBL/GenBank/DDBJ databases">
        <title>Genomic Encyclopedia of Type Strains, Phase IV (KMG-IV): sequencing the most valuable type-strain genomes for metagenomic binning, comparative biology and taxonomic classification.</title>
        <authorList>
            <person name="Goeker M."/>
        </authorList>
    </citation>
    <scope>NUCLEOTIDE SEQUENCE [LARGE SCALE GENOMIC DNA]</scope>
    <source>
        <strain evidence="2 3">DSM 103733</strain>
    </source>
</reference>
<gene>
    <name evidence="2" type="ORF">HNQ77_002076</name>
</gene>
<evidence type="ECO:0000313" key="3">
    <source>
        <dbReference type="Proteomes" id="UP000538666"/>
    </source>
</evidence>
<sequence>MAKVLLISVVVYSLIAIWYVVPWLKKLDKRQALTAPLWVHVFRYLCLYLPIAQRDGYAISDRILNVVVIGDLSGAVLALTGIIFLRMRSRLGPIFAALVLIASIVDIAVGTYVRSQIGSDPEASGVWWLVFVFFAPLVLVSLPLLGWQLYQRRGETLSPRITETEQ</sequence>
<protein>
    <submittedName>
        <fullName evidence="2">Membrane protein implicated in regulation of membrane protease activity</fullName>
    </submittedName>
</protein>
<keyword evidence="1" id="KW-1133">Transmembrane helix</keyword>
<feature type="transmembrane region" description="Helical" evidence="1">
    <location>
        <begin position="6"/>
        <end position="24"/>
    </location>
</feature>
<comment type="caution">
    <text evidence="2">The sequence shown here is derived from an EMBL/GenBank/DDBJ whole genome shotgun (WGS) entry which is preliminary data.</text>
</comment>
<keyword evidence="1" id="KW-0812">Transmembrane</keyword>
<accession>A0A841K1L9</accession>
<dbReference type="GO" id="GO:0008233">
    <property type="term" value="F:peptidase activity"/>
    <property type="evidence" value="ECO:0007669"/>
    <property type="project" value="UniProtKB-KW"/>
</dbReference>
<organism evidence="2 3">
    <name type="scientific">Silvibacterium bohemicum</name>
    <dbReference type="NCBI Taxonomy" id="1577686"/>
    <lineage>
        <taxon>Bacteria</taxon>
        <taxon>Pseudomonadati</taxon>
        <taxon>Acidobacteriota</taxon>
        <taxon>Terriglobia</taxon>
        <taxon>Terriglobales</taxon>
        <taxon>Acidobacteriaceae</taxon>
        <taxon>Silvibacterium</taxon>
    </lineage>
</organism>
<dbReference type="OrthoDB" id="8481405at2"/>
<keyword evidence="2" id="KW-0378">Hydrolase</keyword>
<dbReference type="EMBL" id="JACHEK010000004">
    <property type="protein sequence ID" value="MBB6144124.1"/>
    <property type="molecule type" value="Genomic_DNA"/>
</dbReference>
<proteinExistence type="predicted"/>
<keyword evidence="3" id="KW-1185">Reference proteome</keyword>
<feature type="transmembrane region" description="Helical" evidence="1">
    <location>
        <begin position="63"/>
        <end position="85"/>
    </location>
</feature>
<keyword evidence="1" id="KW-0472">Membrane</keyword>
<name>A0A841K1L9_9BACT</name>
<dbReference type="AlphaFoldDB" id="A0A841K1L9"/>